<dbReference type="PANTHER" id="PTHR31025:SF29">
    <property type="entry name" value="SI:CH211-196P9.1"/>
    <property type="match status" value="1"/>
</dbReference>
<dbReference type="OrthoDB" id="8940309at2759"/>
<reference evidence="1" key="1">
    <citation type="submission" date="2021-01" db="EMBL/GenBank/DDBJ databases">
        <authorList>
            <person name="Zahm M."/>
            <person name="Roques C."/>
            <person name="Cabau C."/>
            <person name="Klopp C."/>
            <person name="Donnadieu C."/>
            <person name="Jouanno E."/>
            <person name="Lampietro C."/>
            <person name="Louis A."/>
            <person name="Herpin A."/>
            <person name="Echchiki A."/>
            <person name="Berthelot C."/>
            <person name="Parey E."/>
            <person name="Roest-Crollius H."/>
            <person name="Braasch I."/>
            <person name="Postlethwait J."/>
            <person name="Bobe J."/>
            <person name="Montfort J."/>
            <person name="Bouchez O."/>
            <person name="Begum T."/>
            <person name="Mejri S."/>
            <person name="Adams A."/>
            <person name="Chen W.-J."/>
            <person name="Guiguen Y."/>
        </authorList>
    </citation>
    <scope>NUCLEOTIDE SEQUENCE</scope>
    <source>
        <strain evidence="1">YG-15Mar2019-1</strain>
        <tissue evidence="1">Brain</tissue>
    </source>
</reference>
<proteinExistence type="predicted"/>
<evidence type="ECO:0000313" key="2">
    <source>
        <dbReference type="Proteomes" id="UP001046870"/>
    </source>
</evidence>
<dbReference type="PANTHER" id="PTHR31025">
    <property type="entry name" value="SI:CH211-196P9.1-RELATED"/>
    <property type="match status" value="1"/>
</dbReference>
<sequence length="158" mass="17973">MEHYYDAESGSGYLAWKLKTIQRNTAVQSRRCSTSTTYQDGPKSKRDFLLTDEQLFGKECCEAISLLKHSTDGSVVKEKMRAAFQYRQTLVRDQQDSSTVLDVFPRFLDTPGLIHQDFTMMFGEEQNSDESGWDSDLSSILLLVHLLPPTSKGHTKRA</sequence>
<keyword evidence="2" id="KW-1185">Reference proteome</keyword>
<dbReference type="EMBL" id="JAFDVH010000039">
    <property type="protein sequence ID" value="KAG7454048.1"/>
    <property type="molecule type" value="Genomic_DNA"/>
</dbReference>
<name>A0A9D3P9L3_MEGAT</name>
<organism evidence="1 2">
    <name type="scientific">Megalops atlanticus</name>
    <name type="common">Tarpon</name>
    <name type="synonym">Clupea gigantea</name>
    <dbReference type="NCBI Taxonomy" id="7932"/>
    <lineage>
        <taxon>Eukaryota</taxon>
        <taxon>Metazoa</taxon>
        <taxon>Chordata</taxon>
        <taxon>Craniata</taxon>
        <taxon>Vertebrata</taxon>
        <taxon>Euteleostomi</taxon>
        <taxon>Actinopterygii</taxon>
        <taxon>Neopterygii</taxon>
        <taxon>Teleostei</taxon>
        <taxon>Elopiformes</taxon>
        <taxon>Megalopidae</taxon>
        <taxon>Megalops</taxon>
    </lineage>
</organism>
<comment type="caution">
    <text evidence="1">The sequence shown here is derived from an EMBL/GenBank/DDBJ whole genome shotgun (WGS) entry which is preliminary data.</text>
</comment>
<accession>A0A9D3P9L3</accession>
<protein>
    <submittedName>
        <fullName evidence="1">Uncharacterized protein</fullName>
    </submittedName>
</protein>
<dbReference type="Proteomes" id="UP001046870">
    <property type="component" value="Unassembled WGS sequence"/>
</dbReference>
<dbReference type="AlphaFoldDB" id="A0A9D3P9L3"/>
<evidence type="ECO:0000313" key="1">
    <source>
        <dbReference type="EMBL" id="KAG7454048.1"/>
    </source>
</evidence>
<gene>
    <name evidence="1" type="ORF">MATL_G00264010</name>
</gene>